<dbReference type="GO" id="GO:0050852">
    <property type="term" value="P:T cell receptor signaling pathway"/>
    <property type="evidence" value="ECO:0007669"/>
    <property type="project" value="TreeGrafter"/>
</dbReference>
<dbReference type="InterPro" id="IPR006574">
    <property type="entry name" value="PRY"/>
</dbReference>
<evidence type="ECO:0000256" key="1">
    <source>
        <dbReference type="ARBA" id="ARBA00004370"/>
    </source>
</evidence>
<keyword evidence="4" id="KW-1133">Transmembrane helix</keyword>
<dbReference type="FunFam" id="2.60.40.10:FF:000183">
    <property type="entry name" value="Myelin-oligodendrocyte glycoprotein"/>
    <property type="match status" value="1"/>
</dbReference>
<dbReference type="SUPFAM" id="SSF48726">
    <property type="entry name" value="Immunoglobulin"/>
    <property type="match status" value="1"/>
</dbReference>
<evidence type="ECO:0000259" key="10">
    <source>
        <dbReference type="PROSITE" id="PS50835"/>
    </source>
</evidence>
<dbReference type="PROSITE" id="PS50835">
    <property type="entry name" value="IG_LIKE"/>
    <property type="match status" value="1"/>
</dbReference>
<protein>
    <submittedName>
        <fullName evidence="11">Uncharacterized protein</fullName>
    </submittedName>
</protein>
<dbReference type="InterPro" id="IPR036179">
    <property type="entry name" value="Ig-like_dom_sf"/>
</dbReference>
<dbReference type="InterPro" id="IPR043136">
    <property type="entry name" value="B30.2/SPRY_sf"/>
</dbReference>
<dbReference type="Gene3D" id="2.60.120.920">
    <property type="match status" value="1"/>
</dbReference>
<reference evidence="11" key="1">
    <citation type="journal article" date="2022" name="bioRxiv">
        <title>Sequencing and chromosome-scale assembly of the giantPleurodeles waltlgenome.</title>
        <authorList>
            <person name="Brown T."/>
            <person name="Elewa A."/>
            <person name="Iarovenko S."/>
            <person name="Subramanian E."/>
            <person name="Araus A.J."/>
            <person name="Petzold A."/>
            <person name="Susuki M."/>
            <person name="Suzuki K.-i.T."/>
            <person name="Hayashi T."/>
            <person name="Toyoda A."/>
            <person name="Oliveira C."/>
            <person name="Osipova E."/>
            <person name="Leigh N.D."/>
            <person name="Simon A."/>
            <person name="Yun M.H."/>
        </authorList>
    </citation>
    <scope>NUCLEOTIDE SEQUENCE</scope>
    <source>
        <strain evidence="11">20211129_DDA</strain>
        <tissue evidence="11">Liver</tissue>
    </source>
</reference>
<organism evidence="11 12">
    <name type="scientific">Pleurodeles waltl</name>
    <name type="common">Iberian ribbed newt</name>
    <dbReference type="NCBI Taxonomy" id="8319"/>
    <lineage>
        <taxon>Eukaryota</taxon>
        <taxon>Metazoa</taxon>
        <taxon>Chordata</taxon>
        <taxon>Craniata</taxon>
        <taxon>Vertebrata</taxon>
        <taxon>Euteleostomi</taxon>
        <taxon>Amphibia</taxon>
        <taxon>Batrachia</taxon>
        <taxon>Caudata</taxon>
        <taxon>Salamandroidea</taxon>
        <taxon>Salamandridae</taxon>
        <taxon>Pleurodelinae</taxon>
        <taxon>Pleurodeles</taxon>
    </lineage>
</organism>
<evidence type="ECO:0000256" key="5">
    <source>
        <dbReference type="ARBA" id="ARBA00023054"/>
    </source>
</evidence>
<dbReference type="AlphaFoldDB" id="A0AAV7PDZ3"/>
<evidence type="ECO:0000313" key="12">
    <source>
        <dbReference type="Proteomes" id="UP001066276"/>
    </source>
</evidence>
<dbReference type="InterPro" id="IPR013320">
    <property type="entry name" value="ConA-like_dom_sf"/>
</dbReference>
<dbReference type="InterPro" id="IPR013783">
    <property type="entry name" value="Ig-like_fold"/>
</dbReference>
<evidence type="ECO:0000256" key="2">
    <source>
        <dbReference type="ARBA" id="ARBA00007591"/>
    </source>
</evidence>
<keyword evidence="3" id="KW-0812">Transmembrane</keyword>
<evidence type="ECO:0000256" key="4">
    <source>
        <dbReference type="ARBA" id="ARBA00022989"/>
    </source>
</evidence>
<dbReference type="InterPro" id="IPR001870">
    <property type="entry name" value="B30.2/SPRY"/>
</dbReference>
<dbReference type="GO" id="GO:0001817">
    <property type="term" value="P:regulation of cytokine production"/>
    <property type="evidence" value="ECO:0007669"/>
    <property type="project" value="TreeGrafter"/>
</dbReference>
<keyword evidence="7" id="KW-1015">Disulfide bond</keyword>
<dbReference type="SMART" id="SM00406">
    <property type="entry name" value="IGv"/>
    <property type="match status" value="1"/>
</dbReference>
<gene>
    <name evidence="11" type="ORF">NDU88_004427</name>
</gene>
<dbReference type="InterPro" id="IPR003599">
    <property type="entry name" value="Ig_sub"/>
</dbReference>
<comment type="caution">
    <text evidence="11">The sequence shown here is derived from an EMBL/GenBank/DDBJ whole genome shotgun (WGS) entry which is preliminary data.</text>
</comment>
<dbReference type="PROSITE" id="PS50188">
    <property type="entry name" value="B302_SPRY"/>
    <property type="match status" value="1"/>
</dbReference>
<evidence type="ECO:0000256" key="8">
    <source>
        <dbReference type="ARBA" id="ARBA00023319"/>
    </source>
</evidence>
<dbReference type="SMART" id="SM00409">
    <property type="entry name" value="IG"/>
    <property type="match status" value="1"/>
</dbReference>
<dbReference type="InterPro" id="IPR050504">
    <property type="entry name" value="IgSF_BTN/MOG"/>
</dbReference>
<dbReference type="Pfam" id="PF07686">
    <property type="entry name" value="V-set"/>
    <property type="match status" value="1"/>
</dbReference>
<keyword evidence="12" id="KW-1185">Reference proteome</keyword>
<keyword evidence="8" id="KW-0393">Immunoglobulin domain</keyword>
<proteinExistence type="inferred from homology"/>
<evidence type="ECO:0000313" key="11">
    <source>
        <dbReference type="EMBL" id="KAJ1126014.1"/>
    </source>
</evidence>
<dbReference type="InterPro" id="IPR013106">
    <property type="entry name" value="Ig_V-set"/>
</dbReference>
<feature type="domain" description="B30.2/SPRY" evidence="9">
    <location>
        <begin position="217"/>
        <end position="397"/>
    </location>
</feature>
<dbReference type="Pfam" id="PF13765">
    <property type="entry name" value="PRY"/>
    <property type="match status" value="1"/>
</dbReference>
<comment type="subcellular location">
    <subcellularLocation>
        <location evidence="1">Membrane</location>
    </subcellularLocation>
</comment>
<dbReference type="SMART" id="SM00589">
    <property type="entry name" value="PRY"/>
    <property type="match status" value="1"/>
</dbReference>
<accession>A0AAV7PDZ3</accession>
<dbReference type="EMBL" id="JANPWB010000011">
    <property type="protein sequence ID" value="KAJ1126014.1"/>
    <property type="molecule type" value="Genomic_DNA"/>
</dbReference>
<dbReference type="InterPro" id="IPR003879">
    <property type="entry name" value="Butyrophylin_SPRY"/>
</dbReference>
<dbReference type="InterPro" id="IPR003877">
    <property type="entry name" value="SPRY_dom"/>
</dbReference>
<dbReference type="PRINTS" id="PR01407">
    <property type="entry name" value="BUTYPHLNCDUF"/>
</dbReference>
<dbReference type="SUPFAM" id="SSF49899">
    <property type="entry name" value="Concanavalin A-like lectins/glucanases"/>
    <property type="match status" value="1"/>
</dbReference>
<dbReference type="Proteomes" id="UP001066276">
    <property type="component" value="Chromosome 7"/>
</dbReference>
<evidence type="ECO:0000256" key="6">
    <source>
        <dbReference type="ARBA" id="ARBA00023136"/>
    </source>
</evidence>
<feature type="domain" description="Ig-like" evidence="10">
    <location>
        <begin position="88"/>
        <end position="169"/>
    </location>
</feature>
<dbReference type="Gene3D" id="2.60.40.10">
    <property type="entry name" value="Immunoglobulins"/>
    <property type="match status" value="1"/>
</dbReference>
<dbReference type="GO" id="GO:0005102">
    <property type="term" value="F:signaling receptor binding"/>
    <property type="evidence" value="ECO:0007669"/>
    <property type="project" value="TreeGrafter"/>
</dbReference>
<dbReference type="PANTHER" id="PTHR24100:SF149">
    <property type="entry name" value="BG-LIKE ANTIGEN 1-RELATED"/>
    <property type="match status" value="1"/>
</dbReference>
<keyword evidence="5" id="KW-0175">Coiled coil</keyword>
<sequence length="397" mass="45283">MEEQKWNELPLTIVRRGARRHSSGGLRGRAHFIIAQHSPVCMMSATAFWTIGFLHLLVACVQSSVSDHSAANFSVIGPANPIVDTFCEDVVLPCQLSPDVTIKDMEVRWTKLPSGTLVHLYRNGTDDDKDQNPDYQGRTELIKDILTGRVEALMIRNVSASDGGSYHCQFHFGNVTTGRDLVLEVKEKSACELQRELDQLKAVNRDLSTRVETMEKQLERNWKELEWRKGRYTNASVMLDPDTAHPQLIVSEDQKSVRFSETPRNVTDSPKRFSNHPCVLGSEGYQWHNVAWEADMGDVGEWSVGAVPASVDPKWDRMMDPERKFWAIYMVENPDPSMTPRPRRIGLFLDSQAKQLHIYNAETMDRIWSFFVTDEKIFPLFCIFSAAEIKLWTPPID</sequence>
<evidence type="ECO:0000256" key="7">
    <source>
        <dbReference type="ARBA" id="ARBA00023157"/>
    </source>
</evidence>
<dbReference type="InterPro" id="IPR007110">
    <property type="entry name" value="Ig-like_dom"/>
</dbReference>
<evidence type="ECO:0000256" key="3">
    <source>
        <dbReference type="ARBA" id="ARBA00022692"/>
    </source>
</evidence>
<evidence type="ECO:0000259" key="9">
    <source>
        <dbReference type="PROSITE" id="PS50188"/>
    </source>
</evidence>
<keyword evidence="6" id="KW-0472">Membrane</keyword>
<comment type="similarity">
    <text evidence="2">Belongs to the immunoglobulin superfamily. BTN/MOG family.</text>
</comment>
<dbReference type="GO" id="GO:0009897">
    <property type="term" value="C:external side of plasma membrane"/>
    <property type="evidence" value="ECO:0007669"/>
    <property type="project" value="TreeGrafter"/>
</dbReference>
<dbReference type="PANTHER" id="PTHR24100">
    <property type="entry name" value="BUTYROPHILIN"/>
    <property type="match status" value="1"/>
</dbReference>
<dbReference type="Pfam" id="PF00622">
    <property type="entry name" value="SPRY"/>
    <property type="match status" value="1"/>
</dbReference>
<name>A0AAV7PDZ3_PLEWA</name>